<dbReference type="SUPFAM" id="SSF81606">
    <property type="entry name" value="PP2C-like"/>
    <property type="match status" value="1"/>
</dbReference>
<gene>
    <name evidence="2" type="ORF">A2121_00660</name>
</gene>
<dbReference type="Gene3D" id="3.60.40.10">
    <property type="entry name" value="PPM-type phosphatase domain"/>
    <property type="match status" value="1"/>
</dbReference>
<dbReference type="SMART" id="SM00332">
    <property type="entry name" value="PP2Cc"/>
    <property type="match status" value="1"/>
</dbReference>
<comment type="caution">
    <text evidence="2">The sequence shown here is derived from an EMBL/GenBank/DDBJ whole genome shotgun (WGS) entry which is preliminary data.</text>
</comment>
<dbReference type="GO" id="GO:0004722">
    <property type="term" value="F:protein serine/threonine phosphatase activity"/>
    <property type="evidence" value="ECO:0007669"/>
    <property type="project" value="InterPro"/>
</dbReference>
<protein>
    <recommendedName>
        <fullName evidence="1">PPM-type phosphatase domain-containing protein</fullName>
    </recommendedName>
</protein>
<dbReference type="InterPro" id="IPR036457">
    <property type="entry name" value="PPM-type-like_dom_sf"/>
</dbReference>
<evidence type="ECO:0000313" key="3">
    <source>
        <dbReference type="Proteomes" id="UP000176484"/>
    </source>
</evidence>
<name>A0A1F6TL30_9BACT</name>
<dbReference type="PANTHER" id="PTHR13832:SF827">
    <property type="entry name" value="PROTEIN PHOSPHATASE 1L"/>
    <property type="match status" value="1"/>
</dbReference>
<dbReference type="InterPro" id="IPR015655">
    <property type="entry name" value="PP2C"/>
</dbReference>
<dbReference type="Proteomes" id="UP000176484">
    <property type="component" value="Unassembled WGS sequence"/>
</dbReference>
<feature type="domain" description="PPM-type phosphatase" evidence="1">
    <location>
        <begin position="31"/>
        <end position="315"/>
    </location>
</feature>
<dbReference type="EMBL" id="MFTD01000038">
    <property type="protein sequence ID" value="OGI45821.1"/>
    <property type="molecule type" value="Genomic_DNA"/>
</dbReference>
<evidence type="ECO:0000313" key="2">
    <source>
        <dbReference type="EMBL" id="OGI45821.1"/>
    </source>
</evidence>
<dbReference type="Pfam" id="PF07228">
    <property type="entry name" value="SpoIIE"/>
    <property type="match status" value="1"/>
</dbReference>
<accession>A0A1F6TL30</accession>
<dbReference type="PANTHER" id="PTHR13832">
    <property type="entry name" value="PROTEIN PHOSPHATASE 2C"/>
    <property type="match status" value="1"/>
</dbReference>
<dbReference type="InterPro" id="IPR001932">
    <property type="entry name" value="PPM-type_phosphatase-like_dom"/>
</dbReference>
<reference evidence="2 3" key="1">
    <citation type="journal article" date="2016" name="Nat. Commun.">
        <title>Thousands of microbial genomes shed light on interconnected biogeochemical processes in an aquifer system.</title>
        <authorList>
            <person name="Anantharaman K."/>
            <person name="Brown C.T."/>
            <person name="Hug L.A."/>
            <person name="Sharon I."/>
            <person name="Castelle C.J."/>
            <person name="Probst A.J."/>
            <person name="Thomas B.C."/>
            <person name="Singh A."/>
            <person name="Wilkins M.J."/>
            <person name="Karaoz U."/>
            <person name="Brodie E.L."/>
            <person name="Williams K.H."/>
            <person name="Hubbard S.S."/>
            <person name="Banfield J.F."/>
        </authorList>
    </citation>
    <scope>NUCLEOTIDE SEQUENCE [LARGE SCALE GENOMIC DNA]</scope>
</reference>
<dbReference type="AlphaFoldDB" id="A0A1F6TL30"/>
<dbReference type="CDD" id="cd00143">
    <property type="entry name" value="PP2Cc"/>
    <property type="match status" value="1"/>
</dbReference>
<dbReference type="PROSITE" id="PS51746">
    <property type="entry name" value="PPM_2"/>
    <property type="match status" value="1"/>
</dbReference>
<organism evidence="2 3">
    <name type="scientific">Candidatus Nomurabacteria bacterium GWB1_40_6</name>
    <dbReference type="NCBI Taxonomy" id="1801727"/>
    <lineage>
        <taxon>Bacteria</taxon>
        <taxon>Candidatus Nomuraibacteriota</taxon>
    </lineage>
</organism>
<sequence>MKEGMLNTIKGKLERLIKSPNKIEQKKELHLKCVSDTKANEKHPKRNGDSFLVNEQERAAAVFDGLSEPYGDEIASRTCKQYASDNLPRIKNGMSVREALNILKKIFIEADEVVAQSEELAEEREFLQSMGEIRGHNKPGTTATLFKIHTDSDGENWGLVATVGNSRLYKIEEKGNLTQITEDDDYLVMMYPDENERARVSRKISNVKQVKELDANEQLFLKEKSHVLTMTIGGKDADPSVHNFKIKKGDRFLLLTDGIHSNLTTDEIEQIIKESKTIEEAKKKLMEKALLHSRPGSGGGIRTHPDDMTVVIVEVEAKNPETAKEAEEKRVENIREKLRQALG</sequence>
<dbReference type="SMART" id="SM00331">
    <property type="entry name" value="PP2C_SIG"/>
    <property type="match status" value="1"/>
</dbReference>
<evidence type="ECO:0000259" key="1">
    <source>
        <dbReference type="PROSITE" id="PS51746"/>
    </source>
</evidence>
<proteinExistence type="predicted"/>